<evidence type="ECO:0000259" key="4">
    <source>
        <dbReference type="PROSITE" id="PS50113"/>
    </source>
</evidence>
<dbReference type="Pfam" id="PF07228">
    <property type="entry name" value="SpoIIE"/>
    <property type="match status" value="1"/>
</dbReference>
<dbReference type="SUPFAM" id="SSF55781">
    <property type="entry name" value="GAF domain-like"/>
    <property type="match status" value="1"/>
</dbReference>
<evidence type="ECO:0000313" key="7">
    <source>
        <dbReference type="Proteomes" id="UP000318065"/>
    </source>
</evidence>
<dbReference type="PANTHER" id="PTHR43156">
    <property type="entry name" value="STAGE II SPORULATION PROTEIN E-RELATED"/>
    <property type="match status" value="1"/>
</dbReference>
<evidence type="ECO:0008006" key="8">
    <source>
        <dbReference type="Google" id="ProtNLM"/>
    </source>
</evidence>
<dbReference type="PROSITE" id="PS51746">
    <property type="entry name" value="PPM_2"/>
    <property type="match status" value="1"/>
</dbReference>
<dbReference type="RefSeq" id="WP_143528746.1">
    <property type="nucleotide sequence ID" value="NZ_AP019791.1"/>
</dbReference>
<dbReference type="EMBL" id="AP019791">
    <property type="protein sequence ID" value="BBL80775.1"/>
    <property type="molecule type" value="Genomic_DNA"/>
</dbReference>
<evidence type="ECO:0000256" key="2">
    <source>
        <dbReference type="SAM" id="Coils"/>
    </source>
</evidence>
<feature type="domain" description="PAC" evidence="4">
    <location>
        <begin position="96"/>
        <end position="150"/>
    </location>
</feature>
<dbReference type="InterPro" id="IPR035965">
    <property type="entry name" value="PAS-like_dom_sf"/>
</dbReference>
<dbReference type="SMART" id="SM00065">
    <property type="entry name" value="GAF"/>
    <property type="match status" value="1"/>
</dbReference>
<evidence type="ECO:0000313" key="6">
    <source>
        <dbReference type="EMBL" id="BBL80775.1"/>
    </source>
</evidence>
<feature type="domain" description="PAS" evidence="3">
    <location>
        <begin position="22"/>
        <end position="95"/>
    </location>
</feature>
<dbReference type="InterPro" id="IPR052016">
    <property type="entry name" value="Bact_Sigma-Reg"/>
</dbReference>
<dbReference type="GO" id="GO:0016791">
    <property type="term" value="F:phosphatase activity"/>
    <property type="evidence" value="ECO:0007669"/>
    <property type="project" value="TreeGrafter"/>
</dbReference>
<feature type="domain" description="PPM-type phosphatase" evidence="5">
    <location>
        <begin position="365"/>
        <end position="580"/>
    </location>
</feature>
<accession>A0A510HN25</accession>
<dbReference type="SUPFAM" id="SSF81606">
    <property type="entry name" value="PP2C-like"/>
    <property type="match status" value="1"/>
</dbReference>
<dbReference type="AlphaFoldDB" id="A0A510HN25"/>
<dbReference type="Proteomes" id="UP000318065">
    <property type="component" value="Chromosome"/>
</dbReference>
<proteinExistence type="predicted"/>
<dbReference type="OrthoDB" id="118142at2"/>
<sequence length="581" mass="64075">MSITRPEWLEDDPWERRGAEESRRLLDRAVAASSGGVVITDPNLPDNPIIYVNPAFERMTGYSRREVLGRNCRFLQREDRGQAELEVLRRAIAERRDCRVVLRNYRRDGSMFWNELYVSPVYDEEGRLVNFVGVQNDITERKRMEEERNQLLAREQLARAEAVKAQRRLSFLAGADALLLSTVDYPGRLRQTARIAVPELADWCVVDVLNEDGSVRQIAAAHAEPSREGLLGELARLRERHGRPPGLVARVLETARPLLLDPVEERVLEENALGEDHLEVLRELGVRSLIVVPLLARGRTIGAMTLVSSRPDRSYGEEELSLARSLAYRCALAMDNARLYHERGRIASILQQSLLPRLPEPEGLEVGVEYLPVGRENEAGGDFYDLIETGGGWLAVIGDVRGKGAAAAAITALARYTIRAVAMRETSPSRILSDLNEAMLRQLDGHRFCTVVCAGLSPNGAGLGLSVARAGHPAPLLLRGDGRVEVLEAPGRALGVFEEPELVERSARLAPGEAVVFYTDGVTEVRSPEGILFGEGRLRRLLAACSGSGAREIAACIREAALKHGGGELRDDLAVLVIRAR</sequence>
<organism evidence="6 7">
    <name type="scientific">Rubrobacter xylanophilus</name>
    <dbReference type="NCBI Taxonomy" id="49319"/>
    <lineage>
        <taxon>Bacteria</taxon>
        <taxon>Bacillati</taxon>
        <taxon>Actinomycetota</taxon>
        <taxon>Rubrobacteria</taxon>
        <taxon>Rubrobacterales</taxon>
        <taxon>Rubrobacteraceae</taxon>
        <taxon>Rubrobacter</taxon>
    </lineage>
</organism>
<gene>
    <name evidence="6" type="ORF">RxyAA322_26290</name>
</gene>
<dbReference type="NCBIfam" id="TIGR00229">
    <property type="entry name" value="sensory_box"/>
    <property type="match status" value="1"/>
</dbReference>
<dbReference type="SMART" id="SM00331">
    <property type="entry name" value="PP2C_SIG"/>
    <property type="match status" value="1"/>
</dbReference>
<evidence type="ECO:0000259" key="3">
    <source>
        <dbReference type="PROSITE" id="PS50112"/>
    </source>
</evidence>
<dbReference type="SMART" id="SM00091">
    <property type="entry name" value="PAS"/>
    <property type="match status" value="1"/>
</dbReference>
<dbReference type="Gene3D" id="3.30.450.40">
    <property type="match status" value="1"/>
</dbReference>
<dbReference type="SMART" id="SM00086">
    <property type="entry name" value="PAC"/>
    <property type="match status" value="1"/>
</dbReference>
<evidence type="ECO:0000259" key="5">
    <source>
        <dbReference type="PROSITE" id="PS51746"/>
    </source>
</evidence>
<dbReference type="InterPro" id="IPR003018">
    <property type="entry name" value="GAF"/>
</dbReference>
<keyword evidence="2" id="KW-0175">Coiled coil</keyword>
<evidence type="ECO:0000256" key="1">
    <source>
        <dbReference type="ARBA" id="ARBA00022801"/>
    </source>
</evidence>
<dbReference type="SUPFAM" id="SSF55785">
    <property type="entry name" value="PYP-like sensor domain (PAS domain)"/>
    <property type="match status" value="1"/>
</dbReference>
<reference evidence="6" key="1">
    <citation type="journal article" date="2019" name="Microbiol. Resour. Announc.">
        <title>Complete Genome Sequence of Rubrobacter xylanophilus Strain AA3-22, Isolated from Arima Onsen in Japan.</title>
        <authorList>
            <person name="Tomariguchi N."/>
            <person name="Miyazaki K."/>
        </authorList>
    </citation>
    <scope>NUCLEOTIDE SEQUENCE [LARGE SCALE GENOMIC DNA]</scope>
    <source>
        <strain evidence="6">AA3-22</strain>
    </source>
</reference>
<dbReference type="InterPro" id="IPR036457">
    <property type="entry name" value="PPM-type-like_dom_sf"/>
</dbReference>
<dbReference type="InterPro" id="IPR029016">
    <property type="entry name" value="GAF-like_dom_sf"/>
</dbReference>
<dbReference type="Gene3D" id="3.60.40.10">
    <property type="entry name" value="PPM-type phosphatase domain"/>
    <property type="match status" value="1"/>
</dbReference>
<keyword evidence="7" id="KW-1185">Reference proteome</keyword>
<name>A0A510HN25_9ACTN</name>
<dbReference type="Pfam" id="PF13426">
    <property type="entry name" value="PAS_9"/>
    <property type="match status" value="1"/>
</dbReference>
<keyword evidence="1" id="KW-0378">Hydrolase</keyword>
<dbReference type="PROSITE" id="PS50112">
    <property type="entry name" value="PAS"/>
    <property type="match status" value="1"/>
</dbReference>
<protein>
    <recommendedName>
        <fullName evidence="8">PAS/PAC sensor protein</fullName>
    </recommendedName>
</protein>
<dbReference type="InterPro" id="IPR000700">
    <property type="entry name" value="PAS-assoc_C"/>
</dbReference>
<dbReference type="CDD" id="cd00130">
    <property type="entry name" value="PAS"/>
    <property type="match status" value="1"/>
</dbReference>
<dbReference type="InterPro" id="IPR001932">
    <property type="entry name" value="PPM-type_phosphatase-like_dom"/>
</dbReference>
<feature type="coiled-coil region" evidence="2">
    <location>
        <begin position="134"/>
        <end position="161"/>
    </location>
</feature>
<dbReference type="Gene3D" id="3.30.450.20">
    <property type="entry name" value="PAS domain"/>
    <property type="match status" value="1"/>
</dbReference>
<dbReference type="PANTHER" id="PTHR43156:SF2">
    <property type="entry name" value="STAGE II SPORULATION PROTEIN E"/>
    <property type="match status" value="1"/>
</dbReference>
<dbReference type="PROSITE" id="PS50113">
    <property type="entry name" value="PAC"/>
    <property type="match status" value="1"/>
</dbReference>
<dbReference type="InterPro" id="IPR001610">
    <property type="entry name" value="PAC"/>
</dbReference>
<dbReference type="Pfam" id="PF01590">
    <property type="entry name" value="GAF"/>
    <property type="match status" value="1"/>
</dbReference>
<dbReference type="InterPro" id="IPR000014">
    <property type="entry name" value="PAS"/>
</dbReference>